<dbReference type="PANTHER" id="PTHR47552:SF1">
    <property type="entry name" value="PHOSPHORIBOSYLFORMYLGLYCINAMIDINE SYNTHASE SUBUNIT PURQ"/>
    <property type="match status" value="1"/>
</dbReference>
<evidence type="ECO:0000313" key="9">
    <source>
        <dbReference type="Proteomes" id="UP000178377"/>
    </source>
</evidence>
<evidence type="ECO:0000256" key="1">
    <source>
        <dbReference type="ARBA" id="ARBA00022490"/>
    </source>
</evidence>
<evidence type="ECO:0000256" key="5">
    <source>
        <dbReference type="ARBA" id="ARBA00022801"/>
    </source>
</evidence>
<dbReference type="InterPro" id="IPR010075">
    <property type="entry name" value="PRibForGlyAmidine_synth_PurQ"/>
</dbReference>
<dbReference type="GO" id="GO:0004642">
    <property type="term" value="F:phosphoribosylformylglycinamidine synthase activity"/>
    <property type="evidence" value="ECO:0007669"/>
    <property type="project" value="InterPro"/>
</dbReference>
<dbReference type="Pfam" id="PF13507">
    <property type="entry name" value="GATase_5"/>
    <property type="match status" value="1"/>
</dbReference>
<keyword evidence="5" id="KW-0378">Hydrolase</keyword>
<dbReference type="GO" id="GO:0006189">
    <property type="term" value="P:'de novo' IMP biosynthetic process"/>
    <property type="evidence" value="ECO:0007669"/>
    <property type="project" value="InterPro"/>
</dbReference>
<dbReference type="STRING" id="1817828.A2722_03680"/>
<dbReference type="PROSITE" id="PS51273">
    <property type="entry name" value="GATASE_TYPE_1"/>
    <property type="match status" value="1"/>
</dbReference>
<dbReference type="GO" id="GO:0016787">
    <property type="term" value="F:hydrolase activity"/>
    <property type="evidence" value="ECO:0007669"/>
    <property type="project" value="UniProtKB-KW"/>
</dbReference>
<evidence type="ECO:0000256" key="4">
    <source>
        <dbReference type="ARBA" id="ARBA00022755"/>
    </source>
</evidence>
<dbReference type="PANTHER" id="PTHR47552">
    <property type="entry name" value="PHOSPHORIBOSYLFORMYLGLYCINAMIDINE SYNTHASE SUBUNIT PURQ"/>
    <property type="match status" value="1"/>
</dbReference>
<sequence length="237" mass="25275">MKPLAMIPWFPGTNCHHEMARAFEASGARVEIVQYTKLLNHTVSLTEADLVGLAGGFSFGDHIRSGAIAACDLVWLLRDQLEALRARRIPILGVCNGFQIMVEAGLLPGDGKIGDHAAVLDTNLSGRFEHWTQIPIYFRHDGCVWTNGLDGVSFTLPVAHGEGRLVPAASPDYHVVATYGSLAGDANKSPNGSPIAGICSPDGLVMGMMPHPERRIDKLRGGEQGLAIFRAGVGAVS</sequence>
<keyword evidence="3" id="KW-0547">Nucleotide-binding</keyword>
<keyword evidence="6" id="KW-0067">ATP-binding</keyword>
<keyword evidence="1" id="KW-0963">Cytoplasm</keyword>
<dbReference type="Gene3D" id="3.40.50.880">
    <property type="match status" value="1"/>
</dbReference>
<dbReference type="GO" id="GO:0005524">
    <property type="term" value="F:ATP binding"/>
    <property type="evidence" value="ECO:0007669"/>
    <property type="project" value="UniProtKB-KW"/>
</dbReference>
<evidence type="ECO:0000256" key="3">
    <source>
        <dbReference type="ARBA" id="ARBA00022741"/>
    </source>
</evidence>
<protein>
    <submittedName>
        <fullName evidence="8">Uncharacterized protein</fullName>
    </submittedName>
</protein>
<dbReference type="EMBL" id="MFEO01000010">
    <property type="protein sequence ID" value="OGE90793.1"/>
    <property type="molecule type" value="Genomic_DNA"/>
</dbReference>
<accession>A0A1F5PLH5</accession>
<dbReference type="InterPro" id="IPR029062">
    <property type="entry name" value="Class_I_gatase-like"/>
</dbReference>
<evidence type="ECO:0000256" key="6">
    <source>
        <dbReference type="ARBA" id="ARBA00022840"/>
    </source>
</evidence>
<reference evidence="8 9" key="1">
    <citation type="journal article" date="2016" name="Nat. Commun.">
        <title>Thousands of microbial genomes shed light on interconnected biogeochemical processes in an aquifer system.</title>
        <authorList>
            <person name="Anantharaman K."/>
            <person name="Brown C.T."/>
            <person name="Hug L.A."/>
            <person name="Sharon I."/>
            <person name="Castelle C.J."/>
            <person name="Probst A.J."/>
            <person name="Thomas B.C."/>
            <person name="Singh A."/>
            <person name="Wilkins M.J."/>
            <person name="Karaoz U."/>
            <person name="Brodie E.L."/>
            <person name="Williams K.H."/>
            <person name="Hubbard S.S."/>
            <person name="Banfield J.F."/>
        </authorList>
    </citation>
    <scope>NUCLEOTIDE SEQUENCE [LARGE SCALE GENOMIC DNA]</scope>
</reference>
<evidence type="ECO:0000313" key="8">
    <source>
        <dbReference type="EMBL" id="OGE90793.1"/>
    </source>
</evidence>
<name>A0A1F5PLH5_9BACT</name>
<gene>
    <name evidence="8" type="ORF">A2722_03680</name>
</gene>
<dbReference type="SMART" id="SM01211">
    <property type="entry name" value="GATase_5"/>
    <property type="match status" value="1"/>
</dbReference>
<dbReference type="SUPFAM" id="SSF52317">
    <property type="entry name" value="Class I glutamine amidotransferase-like"/>
    <property type="match status" value="1"/>
</dbReference>
<comment type="caution">
    <text evidence="8">The sequence shown here is derived from an EMBL/GenBank/DDBJ whole genome shotgun (WGS) entry which is preliminary data.</text>
</comment>
<keyword evidence="2" id="KW-0436">Ligase</keyword>
<dbReference type="Proteomes" id="UP000178377">
    <property type="component" value="Unassembled WGS sequence"/>
</dbReference>
<evidence type="ECO:0000256" key="2">
    <source>
        <dbReference type="ARBA" id="ARBA00022598"/>
    </source>
</evidence>
<keyword evidence="7" id="KW-0315">Glutamine amidotransferase</keyword>
<keyword evidence="4" id="KW-0658">Purine biosynthesis</keyword>
<proteinExistence type="predicted"/>
<organism evidence="8 9">
    <name type="scientific">Candidatus Doudnabacteria bacterium RIFCSPHIGHO2_01_FULL_50_11</name>
    <dbReference type="NCBI Taxonomy" id="1817828"/>
    <lineage>
        <taxon>Bacteria</taxon>
        <taxon>Candidatus Doudnaibacteriota</taxon>
    </lineage>
</organism>
<evidence type="ECO:0000256" key="7">
    <source>
        <dbReference type="ARBA" id="ARBA00022962"/>
    </source>
</evidence>
<dbReference type="AlphaFoldDB" id="A0A1F5PLH5"/>